<dbReference type="SUPFAM" id="SSF81891">
    <property type="entry name" value="Poly A polymerase C-terminal region-like"/>
    <property type="match status" value="1"/>
</dbReference>
<reference evidence="11 12" key="1">
    <citation type="submission" date="2018-06" db="EMBL/GenBank/DDBJ databases">
        <authorList>
            <consortium name="Pathogen Informatics"/>
            <person name="Doyle S."/>
        </authorList>
    </citation>
    <scope>NUCLEOTIDE SEQUENCE [LARGE SCALE GENOMIC DNA]</scope>
    <source>
        <strain evidence="11 12">NCTC13093</strain>
    </source>
</reference>
<dbReference type="GO" id="GO:0003723">
    <property type="term" value="F:RNA binding"/>
    <property type="evidence" value="ECO:0007669"/>
    <property type="project" value="UniProtKB-KW"/>
</dbReference>
<keyword evidence="11" id="KW-0548">Nucleotidyltransferase</keyword>
<evidence type="ECO:0000256" key="3">
    <source>
        <dbReference type="ARBA" id="ARBA00022741"/>
    </source>
</evidence>
<evidence type="ECO:0000256" key="2">
    <source>
        <dbReference type="ARBA" id="ARBA00022679"/>
    </source>
</evidence>
<dbReference type="CDD" id="cd05398">
    <property type="entry name" value="NT_ClassII-CCAase"/>
    <property type="match status" value="1"/>
</dbReference>
<keyword evidence="3" id="KW-0547">Nucleotide-binding</keyword>
<keyword evidence="12" id="KW-1185">Reference proteome</keyword>
<feature type="domain" description="tRNA nucleotidyltransferase/poly(A) polymerase RNA and SrmB- binding" evidence="10">
    <location>
        <begin position="174"/>
        <end position="230"/>
    </location>
</feature>
<dbReference type="InterPro" id="IPR002646">
    <property type="entry name" value="PolA_pol_head_dom"/>
</dbReference>
<dbReference type="EMBL" id="UAPV01000001">
    <property type="protein sequence ID" value="SPT69541.1"/>
    <property type="molecule type" value="Genomic_DNA"/>
</dbReference>
<evidence type="ECO:0000259" key="10">
    <source>
        <dbReference type="Pfam" id="PF12627"/>
    </source>
</evidence>
<dbReference type="GO" id="GO:0006397">
    <property type="term" value="P:mRNA processing"/>
    <property type="evidence" value="ECO:0007669"/>
    <property type="project" value="UniProtKB-KW"/>
</dbReference>
<evidence type="ECO:0000256" key="1">
    <source>
        <dbReference type="ARBA" id="ARBA00022664"/>
    </source>
</evidence>
<dbReference type="GO" id="GO:0005524">
    <property type="term" value="F:ATP binding"/>
    <property type="evidence" value="ECO:0007669"/>
    <property type="project" value="UniProtKB-KW"/>
</dbReference>
<feature type="domain" description="Polymerase A arginine-rich C-terminal" evidence="9">
    <location>
        <begin position="308"/>
        <end position="406"/>
    </location>
</feature>
<dbReference type="Pfam" id="PF12627">
    <property type="entry name" value="PolyA_pol_RNAbd"/>
    <property type="match status" value="1"/>
</dbReference>
<dbReference type="PANTHER" id="PTHR43051:SF1">
    <property type="entry name" value="POLYNUCLEOTIDE ADENYLYLTRANSFERASE FAMILY PROTEIN"/>
    <property type="match status" value="1"/>
</dbReference>
<comment type="similarity">
    <text evidence="7">Belongs to the tRNA nucleotidyltransferase/poly(A) polymerase family.</text>
</comment>
<dbReference type="InterPro" id="IPR052191">
    <property type="entry name" value="tRNA_ntf/polyA_polymerase_I"/>
</dbReference>
<proteinExistence type="inferred from homology"/>
<evidence type="ECO:0000256" key="4">
    <source>
        <dbReference type="ARBA" id="ARBA00022840"/>
    </source>
</evidence>
<dbReference type="Pfam" id="PF01743">
    <property type="entry name" value="PolyA_pol"/>
    <property type="match status" value="1"/>
</dbReference>
<dbReference type="Gene3D" id="3.30.460.10">
    <property type="entry name" value="Beta Polymerase, domain 2"/>
    <property type="match status" value="1"/>
</dbReference>
<name>A0A2X0WZ97_9GAMM</name>
<protein>
    <submittedName>
        <fullName evidence="11">Poly(A) polymerase</fullName>
        <ecNumber evidence="11">2.7.7.19</ecNumber>
    </submittedName>
</protein>
<dbReference type="InterPro" id="IPR025866">
    <property type="entry name" value="PolyA_pol_arg_C_dom"/>
</dbReference>
<organism evidence="11 12">
    <name type="scientific">Anaerobiospirillum thomasii</name>
    <dbReference type="NCBI Taxonomy" id="179995"/>
    <lineage>
        <taxon>Bacteria</taxon>
        <taxon>Pseudomonadati</taxon>
        <taxon>Pseudomonadota</taxon>
        <taxon>Gammaproteobacteria</taxon>
        <taxon>Aeromonadales</taxon>
        <taxon>Succinivibrionaceae</taxon>
        <taxon>Anaerobiospirillum</taxon>
    </lineage>
</organism>
<dbReference type="Pfam" id="PF12626">
    <property type="entry name" value="PolyA_pol_arg_C"/>
    <property type="match status" value="1"/>
</dbReference>
<evidence type="ECO:0000256" key="6">
    <source>
        <dbReference type="ARBA" id="ARBA00023163"/>
    </source>
</evidence>
<dbReference type="PANTHER" id="PTHR43051">
    <property type="entry name" value="POLYNUCLEOTIDE ADENYLYLTRANSFERASE FAMILY PROTEIN"/>
    <property type="match status" value="1"/>
</dbReference>
<dbReference type="EC" id="2.7.7.19" evidence="11"/>
<dbReference type="NCBIfam" id="TIGR01942">
    <property type="entry name" value="pcnB"/>
    <property type="match status" value="1"/>
</dbReference>
<evidence type="ECO:0000256" key="7">
    <source>
        <dbReference type="RuleBase" id="RU003953"/>
    </source>
</evidence>
<accession>A0A2X0WZ97</accession>
<keyword evidence="6" id="KW-0804">Transcription</keyword>
<keyword evidence="4" id="KW-0067">ATP-binding</keyword>
<dbReference type="GO" id="GO:0043633">
    <property type="term" value="P:polyadenylation-dependent RNA catabolic process"/>
    <property type="evidence" value="ECO:0007669"/>
    <property type="project" value="InterPro"/>
</dbReference>
<gene>
    <name evidence="11" type="primary">pcnB</name>
    <name evidence="11" type="ORF">NCTC13093_00918</name>
</gene>
<keyword evidence="5 7" id="KW-0694">RNA-binding</keyword>
<evidence type="ECO:0000259" key="9">
    <source>
        <dbReference type="Pfam" id="PF12626"/>
    </source>
</evidence>
<feature type="domain" description="Poly A polymerase head" evidence="8">
    <location>
        <begin position="12"/>
        <end position="146"/>
    </location>
</feature>
<dbReference type="AlphaFoldDB" id="A0A2X0WZ97"/>
<evidence type="ECO:0000313" key="12">
    <source>
        <dbReference type="Proteomes" id="UP000250086"/>
    </source>
</evidence>
<sequence length="460" mass="53359">MYRLIDSGFKSYLVGGAVRDLLLGKAPKDFDVSTNARPEQITNVISNSRIIGRRFKIVHAVYGHEIVEITTFRSALKSQAQQSLNGTNRFTKSTNGALVRDNNYGKSLKDDASRRDFTINALYYDISNFSIVDYFGGLYDLCHETIDIIGDPKTRYEEDPVRMIRAIRFAAKLDFKISRRTSAPILKMGVHLTYVSPDRMYEEINKLLLSGYGLKAYRLMKKYDLLKYIFGQSNIDIMTSERGNAFIEYALTCSDQRIAQGKFNVPYFLYSILLYPVFENKLFELMESSFMAPVSYEKRKGLIDKIFRQISCINIPYFVIEDISRVWMDQLDLISIKKEEQADIISRKSLFRATFDLLKLRAAVDPYLADAVIFWQPYYEERVRIHELEKAAKEKRLMEKRLKRESKKKNFDSKQKGLGRSDAISAIAENAHAKTLEKRKNRRKQKAQILNIKINEDIPF</sequence>
<dbReference type="GO" id="GO:1990817">
    <property type="term" value="F:poly(A) RNA polymerase activity"/>
    <property type="evidence" value="ECO:0007669"/>
    <property type="project" value="UniProtKB-EC"/>
</dbReference>
<evidence type="ECO:0000313" key="11">
    <source>
        <dbReference type="EMBL" id="SPT69541.1"/>
    </source>
</evidence>
<dbReference type="InterPro" id="IPR043519">
    <property type="entry name" value="NT_sf"/>
</dbReference>
<evidence type="ECO:0000256" key="5">
    <source>
        <dbReference type="ARBA" id="ARBA00022884"/>
    </source>
</evidence>
<dbReference type="Proteomes" id="UP000250086">
    <property type="component" value="Unassembled WGS sequence"/>
</dbReference>
<evidence type="ECO:0000259" key="8">
    <source>
        <dbReference type="Pfam" id="PF01743"/>
    </source>
</evidence>
<keyword evidence="1" id="KW-0507">mRNA processing</keyword>
<dbReference type="Gene3D" id="1.10.3090.10">
    <property type="entry name" value="cca-adding enzyme, domain 2"/>
    <property type="match status" value="1"/>
</dbReference>
<dbReference type="InterPro" id="IPR032828">
    <property type="entry name" value="PolyA_RNA-bd"/>
</dbReference>
<dbReference type="InterPro" id="IPR010206">
    <property type="entry name" value="PolA_pol_I"/>
</dbReference>
<keyword evidence="2 7" id="KW-0808">Transferase</keyword>
<dbReference type="SUPFAM" id="SSF81301">
    <property type="entry name" value="Nucleotidyltransferase"/>
    <property type="match status" value="1"/>
</dbReference>